<keyword evidence="16" id="KW-1185">Reference proteome</keyword>
<feature type="region of interest" description="Disordered" evidence="14">
    <location>
        <begin position="484"/>
        <end position="553"/>
    </location>
</feature>
<dbReference type="Gene3D" id="3.90.170.10">
    <property type="entry name" value="Adenylosuccinate Synthetase, subunit A, domain 3"/>
    <property type="match status" value="1"/>
</dbReference>
<evidence type="ECO:0000256" key="8">
    <source>
        <dbReference type="ARBA" id="ARBA00022755"/>
    </source>
</evidence>
<dbReference type="Proteomes" id="UP000298061">
    <property type="component" value="Unassembled WGS sequence"/>
</dbReference>
<evidence type="ECO:0000256" key="4">
    <source>
        <dbReference type="ARBA" id="ARBA00022490"/>
    </source>
</evidence>
<dbReference type="PANTHER" id="PTHR11846">
    <property type="entry name" value="ADENYLOSUCCINATE SYNTHETASE"/>
    <property type="match status" value="1"/>
</dbReference>
<comment type="catalytic activity">
    <reaction evidence="11 13">
        <text>IMP + L-aspartate + GTP = N(6)-(1,2-dicarboxyethyl)-AMP + GDP + phosphate + 2 H(+)</text>
        <dbReference type="Rhea" id="RHEA:15753"/>
        <dbReference type="ChEBI" id="CHEBI:15378"/>
        <dbReference type="ChEBI" id="CHEBI:29991"/>
        <dbReference type="ChEBI" id="CHEBI:37565"/>
        <dbReference type="ChEBI" id="CHEBI:43474"/>
        <dbReference type="ChEBI" id="CHEBI:57567"/>
        <dbReference type="ChEBI" id="CHEBI:58053"/>
        <dbReference type="ChEBI" id="CHEBI:58189"/>
        <dbReference type="EC" id="6.3.4.4"/>
    </reaction>
</comment>
<dbReference type="Gene3D" id="3.40.440.10">
    <property type="entry name" value="Adenylosuccinate Synthetase, subunit A, domain 1"/>
    <property type="match status" value="1"/>
</dbReference>
<gene>
    <name evidence="15" type="ORF">EWM64_g3997</name>
</gene>
<dbReference type="GO" id="GO:0046872">
    <property type="term" value="F:metal ion binding"/>
    <property type="evidence" value="ECO:0007669"/>
    <property type="project" value="UniProtKB-KW"/>
</dbReference>
<comment type="similarity">
    <text evidence="13">Belongs to the adenylosuccinate synthetase family.</text>
</comment>
<dbReference type="STRING" id="135208.A0A4Y9ZYV6"/>
<dbReference type="InterPro" id="IPR042109">
    <property type="entry name" value="Adenylosuccinate_synth_dom1"/>
</dbReference>
<comment type="cofactor">
    <cofactor evidence="1">
        <name>Mg(2+)</name>
        <dbReference type="ChEBI" id="CHEBI:18420"/>
    </cofactor>
</comment>
<dbReference type="Gene3D" id="1.10.300.10">
    <property type="entry name" value="Adenylosuccinate Synthetase, subunit A, domain 2"/>
    <property type="match status" value="1"/>
</dbReference>
<evidence type="ECO:0000256" key="9">
    <source>
        <dbReference type="ARBA" id="ARBA00022842"/>
    </source>
</evidence>
<dbReference type="PANTHER" id="PTHR11846:SF0">
    <property type="entry name" value="ADENYLOSUCCINATE SYNTHETASE"/>
    <property type="match status" value="1"/>
</dbReference>
<dbReference type="HAMAP" id="MF_00011">
    <property type="entry name" value="Adenylosucc_synth"/>
    <property type="match status" value="1"/>
</dbReference>
<keyword evidence="9 13" id="KW-0460">Magnesium</keyword>
<dbReference type="EC" id="6.3.4.4" evidence="13"/>
<feature type="compositionally biased region" description="Basic residues" evidence="14">
    <location>
        <begin position="511"/>
        <end position="527"/>
    </location>
</feature>
<organism evidence="15 16">
    <name type="scientific">Hericium alpestre</name>
    <dbReference type="NCBI Taxonomy" id="135208"/>
    <lineage>
        <taxon>Eukaryota</taxon>
        <taxon>Fungi</taxon>
        <taxon>Dikarya</taxon>
        <taxon>Basidiomycota</taxon>
        <taxon>Agaricomycotina</taxon>
        <taxon>Agaricomycetes</taxon>
        <taxon>Russulales</taxon>
        <taxon>Hericiaceae</taxon>
        <taxon>Hericium</taxon>
    </lineage>
</organism>
<proteinExistence type="inferred from homology"/>
<evidence type="ECO:0000256" key="12">
    <source>
        <dbReference type="PROSITE-ProRule" id="PRU10134"/>
    </source>
</evidence>
<reference evidence="15 16" key="1">
    <citation type="submission" date="2019-02" db="EMBL/GenBank/DDBJ databases">
        <title>Genome sequencing of the rare red list fungi Hericium alpestre (H. flagellum).</title>
        <authorList>
            <person name="Buettner E."/>
            <person name="Kellner H."/>
        </authorList>
    </citation>
    <scope>NUCLEOTIDE SEQUENCE [LARGE SCALE GENOMIC DNA]</scope>
    <source>
        <strain evidence="15 16">DSM 108284</strain>
    </source>
</reference>
<dbReference type="PROSITE" id="PS01266">
    <property type="entry name" value="ADENYLOSUCCIN_SYN_1"/>
    <property type="match status" value="1"/>
</dbReference>
<dbReference type="SMART" id="SM00788">
    <property type="entry name" value="Adenylsucc_synt"/>
    <property type="match status" value="1"/>
</dbReference>
<evidence type="ECO:0000256" key="2">
    <source>
        <dbReference type="ARBA" id="ARBA00003779"/>
    </source>
</evidence>
<keyword evidence="8 13" id="KW-0658">Purine biosynthesis</keyword>
<evidence type="ECO:0000256" key="14">
    <source>
        <dbReference type="SAM" id="MobiDB-lite"/>
    </source>
</evidence>
<dbReference type="InterPro" id="IPR042111">
    <property type="entry name" value="Adenylosuccinate_synth_dom3"/>
</dbReference>
<evidence type="ECO:0000256" key="5">
    <source>
        <dbReference type="ARBA" id="ARBA00022598"/>
    </source>
</evidence>
<dbReference type="InterPro" id="IPR042110">
    <property type="entry name" value="Adenylosuccinate_synth_dom2"/>
</dbReference>
<dbReference type="CDD" id="cd03108">
    <property type="entry name" value="AdSS"/>
    <property type="match status" value="1"/>
</dbReference>
<dbReference type="UniPathway" id="UPA00075">
    <property type="reaction ID" value="UER00335"/>
</dbReference>
<feature type="compositionally biased region" description="Polar residues" evidence="14">
    <location>
        <begin position="484"/>
        <end position="493"/>
    </location>
</feature>
<comment type="function">
    <text evidence="2">Plays an important role in the de novo pathway and in the salvage pathway of purine nucleotide biosynthesis. Catalyzes the first committed step in the biosynthesis of AMP from IMP.</text>
</comment>
<comment type="pathway">
    <text evidence="13">Purine metabolism; AMP biosynthesis via de novo pathway; AMP from IMP: step 1/2.</text>
</comment>
<sequence length="553" mass="61042">MSGAPGKVTVVLGAQWGDEGKGKLVDVLASEADVCARCAGGNNAGHTIVVPVGPEKVPTTFAFHLLPSGLVNPKCTGLIGNGVVIHVPSFFEELDALEAQGLDCTGRLLVSDRAHLVFDFHQIVDGLKEVELGGSSIGTTKKGIGPAYSAKASRSGLRVHHLFDHDTFAAKFRKIVEGRYKRYGHFEYDTEGEIVRYKVISLLVHVRSGKLTHMQALAERLRPFVVDSVIYIHQALATGKRVLVEGANALMLDIDFGTYPYVTSSSTTVGGVCIGLGIPPKMIGKTIGVVKAYTTRVGSGPFPTEQLNDVGVHLQEVGREWGVTTGRRRRCGWLDLVVMKHSSLINGYDSFNLTKLDILDDLEEIKVGVKYLINEEELPGFPADLDTLAEVDVVYVTLPGWKTSIASVRSYDELPENCRKYIEFIENYLHTPIEWIGSLYRHDRCDPARTERRPRLFTAAAKGAFLEKIIDDIFAGMDPNVQNAQATNTLPTMSVSSSSRKRSRENESPSQRHKREKAAERQRRKRERDRNAGLNVMAMSQAVQQHQQQHQQA</sequence>
<dbReference type="Pfam" id="PF00709">
    <property type="entry name" value="Adenylsucc_synt"/>
    <property type="match status" value="1"/>
</dbReference>
<keyword evidence="7 13" id="KW-0547">Nucleotide-binding</keyword>
<dbReference type="GO" id="GO:0046040">
    <property type="term" value="P:IMP metabolic process"/>
    <property type="evidence" value="ECO:0007669"/>
    <property type="project" value="TreeGrafter"/>
</dbReference>
<comment type="subunit">
    <text evidence="3">Homodimer.</text>
</comment>
<dbReference type="InterPro" id="IPR027417">
    <property type="entry name" value="P-loop_NTPase"/>
</dbReference>
<evidence type="ECO:0000256" key="13">
    <source>
        <dbReference type="RuleBase" id="RU000520"/>
    </source>
</evidence>
<dbReference type="GO" id="GO:0044208">
    <property type="term" value="P:'de novo' AMP biosynthetic process"/>
    <property type="evidence" value="ECO:0007669"/>
    <property type="project" value="UniProtKB-UniPathway"/>
</dbReference>
<dbReference type="NCBIfam" id="NF002223">
    <property type="entry name" value="PRK01117.1"/>
    <property type="match status" value="1"/>
</dbReference>
<name>A0A4Y9ZYV6_9AGAM</name>
<keyword evidence="6 13" id="KW-0479">Metal-binding</keyword>
<dbReference type="OrthoDB" id="10265645at2759"/>
<evidence type="ECO:0000256" key="10">
    <source>
        <dbReference type="ARBA" id="ARBA00023134"/>
    </source>
</evidence>
<evidence type="ECO:0000256" key="1">
    <source>
        <dbReference type="ARBA" id="ARBA00001946"/>
    </source>
</evidence>
<evidence type="ECO:0000256" key="6">
    <source>
        <dbReference type="ARBA" id="ARBA00022723"/>
    </source>
</evidence>
<dbReference type="InterPro" id="IPR001114">
    <property type="entry name" value="Adenylosuccinate_synthetase"/>
</dbReference>
<evidence type="ECO:0000256" key="3">
    <source>
        <dbReference type="ARBA" id="ARBA00011738"/>
    </source>
</evidence>
<dbReference type="EMBL" id="SFCI01000404">
    <property type="protein sequence ID" value="TFY80012.1"/>
    <property type="molecule type" value="Genomic_DNA"/>
</dbReference>
<dbReference type="AlphaFoldDB" id="A0A4Y9ZYV6"/>
<dbReference type="InterPro" id="IPR033128">
    <property type="entry name" value="Adenylosuccin_syn_Lys_AS"/>
</dbReference>
<dbReference type="GO" id="GO:0004019">
    <property type="term" value="F:adenylosuccinate synthase activity"/>
    <property type="evidence" value="ECO:0007669"/>
    <property type="project" value="UniProtKB-EC"/>
</dbReference>
<feature type="active site" evidence="12">
    <location>
        <position position="151"/>
    </location>
</feature>
<dbReference type="GO" id="GO:0005737">
    <property type="term" value="C:cytoplasm"/>
    <property type="evidence" value="ECO:0007669"/>
    <property type="project" value="TreeGrafter"/>
</dbReference>
<dbReference type="FunFam" id="3.90.170.10:FF:000001">
    <property type="entry name" value="Adenylosuccinate synthetase"/>
    <property type="match status" value="1"/>
</dbReference>
<dbReference type="NCBIfam" id="TIGR00184">
    <property type="entry name" value="purA"/>
    <property type="match status" value="1"/>
</dbReference>
<evidence type="ECO:0000313" key="15">
    <source>
        <dbReference type="EMBL" id="TFY80012.1"/>
    </source>
</evidence>
<evidence type="ECO:0000256" key="11">
    <source>
        <dbReference type="ARBA" id="ARBA00050432"/>
    </source>
</evidence>
<dbReference type="SUPFAM" id="SSF52540">
    <property type="entry name" value="P-loop containing nucleoside triphosphate hydrolases"/>
    <property type="match status" value="1"/>
</dbReference>
<keyword evidence="4" id="KW-0963">Cytoplasm</keyword>
<dbReference type="InterPro" id="IPR018220">
    <property type="entry name" value="Adenylosuccin_syn_GTP-bd"/>
</dbReference>
<keyword evidence="5 13" id="KW-0436">Ligase</keyword>
<dbReference type="PROSITE" id="PS00513">
    <property type="entry name" value="ADENYLOSUCCIN_SYN_2"/>
    <property type="match status" value="1"/>
</dbReference>
<protein>
    <recommendedName>
        <fullName evidence="13">Adenylosuccinate synthetase</fullName>
        <ecNumber evidence="13">6.3.4.4</ecNumber>
    </recommendedName>
</protein>
<feature type="non-terminal residue" evidence="15">
    <location>
        <position position="553"/>
    </location>
</feature>
<comment type="function">
    <text evidence="13">Plays an important role in the de novo pathway of purine nucleotide biosynthesis.</text>
</comment>
<accession>A0A4Y9ZYV6</accession>
<feature type="compositionally biased region" description="Low complexity" evidence="14">
    <location>
        <begin position="544"/>
        <end position="553"/>
    </location>
</feature>
<evidence type="ECO:0000313" key="16">
    <source>
        <dbReference type="Proteomes" id="UP000298061"/>
    </source>
</evidence>
<dbReference type="FunFam" id="1.10.300.10:FF:000002">
    <property type="entry name" value="Adenylosuccinate synthetase, chloroplastic"/>
    <property type="match status" value="1"/>
</dbReference>
<dbReference type="GO" id="GO:0005525">
    <property type="term" value="F:GTP binding"/>
    <property type="evidence" value="ECO:0007669"/>
    <property type="project" value="UniProtKB-KW"/>
</dbReference>
<keyword evidence="10 13" id="KW-0342">GTP-binding</keyword>
<evidence type="ECO:0000256" key="7">
    <source>
        <dbReference type="ARBA" id="ARBA00022741"/>
    </source>
</evidence>
<comment type="caution">
    <text evidence="15">The sequence shown here is derived from an EMBL/GenBank/DDBJ whole genome shotgun (WGS) entry which is preliminary data.</text>
</comment>